<dbReference type="EMBL" id="RBXO01000001">
    <property type="protein sequence ID" value="RKT55899.1"/>
    <property type="molecule type" value="Genomic_DNA"/>
</dbReference>
<reference evidence="2 3" key="1">
    <citation type="submission" date="2018-10" db="EMBL/GenBank/DDBJ databases">
        <title>Sequencing the genomes of 1000 actinobacteria strains.</title>
        <authorList>
            <person name="Klenk H.-P."/>
        </authorList>
    </citation>
    <scope>NUCLEOTIDE SEQUENCE [LARGE SCALE GENOMIC DNA]</scope>
    <source>
        <strain evidence="2 3">DSM 43800</strain>
    </source>
</reference>
<evidence type="ECO:0000313" key="3">
    <source>
        <dbReference type="Proteomes" id="UP000282084"/>
    </source>
</evidence>
<keyword evidence="1" id="KW-0472">Membrane</keyword>
<feature type="transmembrane region" description="Helical" evidence="1">
    <location>
        <begin position="20"/>
        <end position="39"/>
    </location>
</feature>
<dbReference type="AlphaFoldDB" id="A0A495W334"/>
<dbReference type="Proteomes" id="UP000282084">
    <property type="component" value="Unassembled WGS sequence"/>
</dbReference>
<organism evidence="2 3">
    <name type="scientific">Saccharothrix australiensis</name>
    <dbReference type="NCBI Taxonomy" id="2072"/>
    <lineage>
        <taxon>Bacteria</taxon>
        <taxon>Bacillati</taxon>
        <taxon>Actinomycetota</taxon>
        <taxon>Actinomycetes</taxon>
        <taxon>Pseudonocardiales</taxon>
        <taxon>Pseudonocardiaceae</taxon>
        <taxon>Saccharothrix</taxon>
    </lineage>
</organism>
<accession>A0A495W334</accession>
<name>A0A495W334_9PSEU</name>
<gene>
    <name evidence="2" type="ORF">C8E97_4587</name>
</gene>
<keyword evidence="1" id="KW-1133">Transmembrane helix</keyword>
<sequence>MRVIDNPRGALPVVLQLAAVWLVAVLSFATVGFLVLLGFWARALPLVGLGMATPFVLFLLVGALTRAASPLTGTAWWRSLWALLVTALGLCGAVYYACVLEAFGPAHKPSQVLLLAGIGLPFALVAGILARGLVLPLASAAATVALIAVGATAPNALSSDTPAARVAHAGLPGGKLLVARPAGYHPPTLAVADGQAVLEYAATGPDAPLTAEARLITRATLGEGPHLAYREDPAHHVWVRRFGRMEVIAVARKEADKDAVREFALSADEATDAEVMRLLPPAPRREVDVVDRFTRLIGWLFP</sequence>
<comment type="caution">
    <text evidence="2">The sequence shown here is derived from an EMBL/GenBank/DDBJ whole genome shotgun (WGS) entry which is preliminary data.</text>
</comment>
<feature type="transmembrane region" description="Helical" evidence="1">
    <location>
        <begin position="80"/>
        <end position="100"/>
    </location>
</feature>
<keyword evidence="3" id="KW-1185">Reference proteome</keyword>
<feature type="transmembrane region" description="Helical" evidence="1">
    <location>
        <begin position="112"/>
        <end position="130"/>
    </location>
</feature>
<feature type="transmembrane region" description="Helical" evidence="1">
    <location>
        <begin position="46"/>
        <end position="68"/>
    </location>
</feature>
<evidence type="ECO:0000313" key="2">
    <source>
        <dbReference type="EMBL" id="RKT55899.1"/>
    </source>
</evidence>
<protein>
    <submittedName>
        <fullName evidence="2">Uncharacterized protein</fullName>
    </submittedName>
</protein>
<evidence type="ECO:0000256" key="1">
    <source>
        <dbReference type="SAM" id="Phobius"/>
    </source>
</evidence>
<keyword evidence="1" id="KW-0812">Transmembrane</keyword>
<proteinExistence type="predicted"/>